<evidence type="ECO:0000313" key="1">
    <source>
        <dbReference type="EMBL" id="SKC00269.1"/>
    </source>
</evidence>
<dbReference type="PROSITE" id="PS51257">
    <property type="entry name" value="PROKAR_LIPOPROTEIN"/>
    <property type="match status" value="1"/>
</dbReference>
<sequence>MKRCSPVFAITFIVLFCSCKKSDVTSTDPFELAGTWKLTEIYADPGDGSGKFRKIEGKKILEFTKEGKVKSTNGDLCLININSNANESSNFKIKEMYGGLNKIIVEKCETEISFEIKSDELTLYYNCFEGCGEKFKRVN</sequence>
<dbReference type="Proteomes" id="UP000190150">
    <property type="component" value="Unassembled WGS sequence"/>
</dbReference>
<evidence type="ECO:0008006" key="3">
    <source>
        <dbReference type="Google" id="ProtNLM"/>
    </source>
</evidence>
<keyword evidence="2" id="KW-1185">Reference proteome</keyword>
<organism evidence="1 2">
    <name type="scientific">Sphingobacterium nematocida</name>
    <dbReference type="NCBI Taxonomy" id="1513896"/>
    <lineage>
        <taxon>Bacteria</taxon>
        <taxon>Pseudomonadati</taxon>
        <taxon>Bacteroidota</taxon>
        <taxon>Sphingobacteriia</taxon>
        <taxon>Sphingobacteriales</taxon>
        <taxon>Sphingobacteriaceae</taxon>
        <taxon>Sphingobacterium</taxon>
    </lineage>
</organism>
<reference evidence="2" key="1">
    <citation type="submission" date="2017-02" db="EMBL/GenBank/DDBJ databases">
        <authorList>
            <person name="Varghese N."/>
            <person name="Submissions S."/>
        </authorList>
    </citation>
    <scope>NUCLEOTIDE SEQUENCE [LARGE SCALE GENOMIC DNA]</scope>
    <source>
        <strain evidence="2">DSM 24091</strain>
    </source>
</reference>
<proteinExistence type="predicted"/>
<dbReference type="EMBL" id="FUZF01000019">
    <property type="protein sequence ID" value="SKC00269.1"/>
    <property type="molecule type" value="Genomic_DNA"/>
</dbReference>
<accession>A0A1T5FVR4</accession>
<dbReference type="RefSeq" id="WP_139375372.1">
    <property type="nucleotide sequence ID" value="NZ_FUZF01000019.1"/>
</dbReference>
<evidence type="ECO:0000313" key="2">
    <source>
        <dbReference type="Proteomes" id="UP000190150"/>
    </source>
</evidence>
<protein>
    <recommendedName>
        <fullName evidence="3">Lipocalin-like domain-containing protein</fullName>
    </recommendedName>
</protein>
<gene>
    <name evidence="1" type="ORF">SAMN05660841_03561</name>
</gene>
<dbReference type="OrthoDB" id="955522at2"/>
<dbReference type="AlphaFoldDB" id="A0A1T5FVR4"/>
<name>A0A1T5FVR4_9SPHI</name>